<keyword evidence="3" id="KW-1185">Reference proteome</keyword>
<dbReference type="InterPro" id="IPR002347">
    <property type="entry name" value="SDR_fam"/>
</dbReference>
<dbReference type="PROSITE" id="PS00061">
    <property type="entry name" value="ADH_SHORT"/>
    <property type="match status" value="1"/>
</dbReference>
<dbReference type="InterPro" id="IPR036291">
    <property type="entry name" value="NAD(P)-bd_dom_sf"/>
</dbReference>
<reference evidence="2 3" key="1">
    <citation type="journal article" date="2015" name="Antonie Van Leeuwenhoek">
        <title>Prauserella endophytica sp. nov., an endophytic actinobacterium isolated from Tamarix taklamakanensis.</title>
        <authorList>
            <person name="Liu J.M."/>
            <person name="Habden X."/>
            <person name="Guo L."/>
            <person name="Tuo L."/>
            <person name="Jiang Z.K."/>
            <person name="Liu S.W."/>
            <person name="Liu X.F."/>
            <person name="Chen L."/>
            <person name="Li R.F."/>
            <person name="Zhang Y.Q."/>
            <person name="Sun C.H."/>
        </authorList>
    </citation>
    <scope>NUCLEOTIDE SEQUENCE [LARGE SCALE GENOMIC DNA]</scope>
    <source>
        <strain evidence="2 3">CGMCC 4.7182</strain>
    </source>
</reference>
<organism evidence="2 3">
    <name type="scientific">Prauserella endophytica</name>
    <dbReference type="NCBI Taxonomy" id="1592324"/>
    <lineage>
        <taxon>Bacteria</taxon>
        <taxon>Bacillati</taxon>
        <taxon>Actinomycetota</taxon>
        <taxon>Actinomycetes</taxon>
        <taxon>Pseudonocardiales</taxon>
        <taxon>Pseudonocardiaceae</taxon>
        <taxon>Prauserella</taxon>
        <taxon>Prauserella coralliicola group</taxon>
    </lineage>
</organism>
<dbReference type="PRINTS" id="PR00080">
    <property type="entry name" value="SDRFAMILY"/>
</dbReference>
<dbReference type="CDD" id="cd05233">
    <property type="entry name" value="SDR_c"/>
    <property type="match status" value="1"/>
</dbReference>
<dbReference type="Pfam" id="PF13561">
    <property type="entry name" value="adh_short_C2"/>
    <property type="match status" value="1"/>
</dbReference>
<accession>A0ABY2RV58</accession>
<dbReference type="PRINTS" id="PR00081">
    <property type="entry name" value="GDHRDH"/>
</dbReference>
<comment type="similarity">
    <text evidence="1">Belongs to the short-chain dehydrogenases/reductases (SDR) family.</text>
</comment>
<dbReference type="NCBIfam" id="NF005559">
    <property type="entry name" value="PRK07231.1"/>
    <property type="match status" value="1"/>
</dbReference>
<gene>
    <name evidence="2" type="ORF">FCN18_32910</name>
</gene>
<evidence type="ECO:0000313" key="3">
    <source>
        <dbReference type="Proteomes" id="UP000309992"/>
    </source>
</evidence>
<dbReference type="InterPro" id="IPR020904">
    <property type="entry name" value="Sc_DH/Rdtase_CS"/>
</dbReference>
<dbReference type="RefSeq" id="WP_112273678.1">
    <property type="nucleotide sequence ID" value="NZ_SWMS01000029.1"/>
</dbReference>
<sequence length="271" mass="27868">MGGGSPTQSSADQFALAGRVALVTGGSKGIGLATATLLTEAGAQVAVASRDAGHLDAAVEEIVRACPGAEPGRYVVNAGEASQAEATVQAVLEDYGRIDILVNNAATNPYYGPVTGIDVERAAKTVQVNLIGPVFWTRYVCDAWMSAHGGAIVNMASLGAYIVEPGAGFYAVTKAGLVHLTTQLAAELGPAVRVNAIAPGVVKTDMARVLWEGREKQLAAQLPLRRLGVPRDIANTVLFLVSDASSWMTGQTLVVDGGAMAMPLAGLGEQL</sequence>
<comment type="caution">
    <text evidence="2">The sequence shown here is derived from an EMBL/GenBank/DDBJ whole genome shotgun (WGS) entry which is preliminary data.</text>
</comment>
<dbReference type="PANTHER" id="PTHR43943:SF2">
    <property type="entry name" value="DEHYDROGENASE_REDUCTASE 4"/>
    <property type="match status" value="1"/>
</dbReference>
<evidence type="ECO:0000313" key="2">
    <source>
        <dbReference type="EMBL" id="TKG61842.1"/>
    </source>
</evidence>
<dbReference type="Gene3D" id="3.40.50.720">
    <property type="entry name" value="NAD(P)-binding Rossmann-like Domain"/>
    <property type="match status" value="1"/>
</dbReference>
<name>A0ABY2RV58_9PSEU</name>
<dbReference type="PANTHER" id="PTHR43943">
    <property type="entry name" value="DEHYDROGENASE/REDUCTASE (SDR FAMILY) MEMBER 4"/>
    <property type="match status" value="1"/>
</dbReference>
<proteinExistence type="inferred from homology"/>
<protein>
    <submittedName>
        <fullName evidence="2">SDR family oxidoreductase</fullName>
    </submittedName>
</protein>
<dbReference type="EMBL" id="SWMS01000029">
    <property type="protein sequence ID" value="TKG61842.1"/>
    <property type="molecule type" value="Genomic_DNA"/>
</dbReference>
<evidence type="ECO:0000256" key="1">
    <source>
        <dbReference type="ARBA" id="ARBA00006484"/>
    </source>
</evidence>
<dbReference type="Proteomes" id="UP000309992">
    <property type="component" value="Unassembled WGS sequence"/>
</dbReference>
<dbReference type="SUPFAM" id="SSF51735">
    <property type="entry name" value="NAD(P)-binding Rossmann-fold domains"/>
    <property type="match status" value="1"/>
</dbReference>